<evidence type="ECO:0000256" key="11">
    <source>
        <dbReference type="RuleBase" id="RU271113"/>
    </source>
</evidence>
<evidence type="ECO:0000256" key="4">
    <source>
        <dbReference type="ARBA" id="ARBA00022603"/>
    </source>
</evidence>
<accession>A0A367YHS6</accession>
<feature type="compositionally biased region" description="Basic and acidic residues" evidence="12">
    <location>
        <begin position="564"/>
        <end position="574"/>
    </location>
</feature>
<dbReference type="STRING" id="5486.A0A367YHS6"/>
<keyword evidence="4 11" id="KW-0489">Methyltransferase</keyword>
<protein>
    <recommendedName>
        <fullName evidence="3 11">Histone-lysine N-methyltransferase, H3 lysine-79 specific</fullName>
        <ecNumber evidence="2 11">2.1.1.360</ecNumber>
    </recommendedName>
    <alternativeName>
        <fullName evidence="9 11">Histone H3-K79 methyltransferase</fullName>
    </alternativeName>
</protein>
<dbReference type="PANTHER" id="PTHR21451:SF0">
    <property type="entry name" value="HISTONE-LYSINE N-METHYLTRANSFERASE, H3 LYSINE-79 SPECIFIC"/>
    <property type="match status" value="1"/>
</dbReference>
<dbReference type="GO" id="GO:0032259">
    <property type="term" value="P:methylation"/>
    <property type="evidence" value="ECO:0007669"/>
    <property type="project" value="UniProtKB-KW"/>
</dbReference>
<reference evidence="14 15" key="1">
    <citation type="submission" date="2018-06" db="EMBL/GenBank/DDBJ databases">
        <title>Whole genome sequencing of Candida tropicalis (genome annotated by CSBL at Korea University).</title>
        <authorList>
            <person name="Ahn J."/>
        </authorList>
    </citation>
    <scope>NUCLEOTIDE SEQUENCE [LARGE SCALE GENOMIC DNA]</scope>
    <source>
        <strain evidence="14 15">ATCC 20962</strain>
    </source>
</reference>
<dbReference type="InterPro" id="IPR030445">
    <property type="entry name" value="H3-K79_meTrfase"/>
</dbReference>
<feature type="region of interest" description="Disordered" evidence="12">
    <location>
        <begin position="1308"/>
        <end position="1351"/>
    </location>
</feature>
<dbReference type="EC" id="2.1.1.360" evidence="2 11"/>
<organism evidence="14 15">
    <name type="scientific">Candida viswanathii</name>
    <dbReference type="NCBI Taxonomy" id="5486"/>
    <lineage>
        <taxon>Eukaryota</taxon>
        <taxon>Fungi</taxon>
        <taxon>Dikarya</taxon>
        <taxon>Ascomycota</taxon>
        <taxon>Saccharomycotina</taxon>
        <taxon>Pichiomycetes</taxon>
        <taxon>Debaryomycetaceae</taxon>
        <taxon>Candida/Lodderomyces clade</taxon>
        <taxon>Candida</taxon>
    </lineage>
</organism>
<evidence type="ECO:0000256" key="10">
    <source>
        <dbReference type="ARBA" id="ARBA00047770"/>
    </source>
</evidence>
<dbReference type="GO" id="GO:0005634">
    <property type="term" value="C:nucleus"/>
    <property type="evidence" value="ECO:0007669"/>
    <property type="project" value="UniProtKB-SubCell"/>
</dbReference>
<feature type="compositionally biased region" description="Basic and acidic residues" evidence="12">
    <location>
        <begin position="25"/>
        <end position="41"/>
    </location>
</feature>
<evidence type="ECO:0000256" key="2">
    <source>
        <dbReference type="ARBA" id="ARBA00012190"/>
    </source>
</evidence>
<feature type="region of interest" description="Disordered" evidence="12">
    <location>
        <begin position="1"/>
        <end position="76"/>
    </location>
</feature>
<evidence type="ECO:0000256" key="5">
    <source>
        <dbReference type="ARBA" id="ARBA00022679"/>
    </source>
</evidence>
<dbReference type="OrthoDB" id="443402at2759"/>
<evidence type="ECO:0000256" key="9">
    <source>
        <dbReference type="ARBA" id="ARBA00029821"/>
    </source>
</evidence>
<comment type="activity regulation">
    <text evidence="11">Ubiquitination of histone H2B to form H2BK123ub1 is required for efficient DOT1 methyltransferase activity on histone H3.</text>
</comment>
<keyword evidence="8 11" id="KW-0539">Nucleus</keyword>
<evidence type="ECO:0000313" key="14">
    <source>
        <dbReference type="EMBL" id="RCK64542.1"/>
    </source>
</evidence>
<dbReference type="GO" id="GO:0000077">
    <property type="term" value="P:DNA damage checkpoint signaling"/>
    <property type="evidence" value="ECO:0007669"/>
    <property type="project" value="TreeGrafter"/>
</dbReference>
<feature type="compositionally biased region" description="Low complexity" evidence="12">
    <location>
        <begin position="554"/>
        <end position="563"/>
    </location>
</feature>
<keyword evidence="6 11" id="KW-0949">S-adenosyl-L-methionine</keyword>
<dbReference type="GO" id="GO:0140956">
    <property type="term" value="F:histone H3K79 trimethyltransferase activity"/>
    <property type="evidence" value="ECO:0007669"/>
    <property type="project" value="UniProtKB-EC"/>
</dbReference>
<dbReference type="InterPro" id="IPR029063">
    <property type="entry name" value="SAM-dependent_MTases_sf"/>
</dbReference>
<comment type="similarity">
    <text evidence="11">Belongs to the class I-like SAM-binding methyltransferase superfamily. DOT1 family.</text>
</comment>
<feature type="compositionally biased region" description="Basic and acidic residues" evidence="12">
    <location>
        <begin position="612"/>
        <end position="626"/>
    </location>
</feature>
<dbReference type="InterPro" id="IPR025789">
    <property type="entry name" value="DOT1_dom"/>
</dbReference>
<proteinExistence type="inferred from homology"/>
<dbReference type="Gene3D" id="3.40.50.150">
    <property type="entry name" value="Vaccinia Virus protein VP39"/>
    <property type="match status" value="1"/>
</dbReference>
<evidence type="ECO:0000259" key="13">
    <source>
        <dbReference type="PROSITE" id="PS51569"/>
    </source>
</evidence>
<name>A0A367YHS6_9ASCO</name>
<evidence type="ECO:0000256" key="8">
    <source>
        <dbReference type="ARBA" id="ARBA00023242"/>
    </source>
</evidence>
<sequence length="1351" mass="155001">MLLRSRRKTTKGVIPEPMATPTEEEGIKSKELHIQADKETPDSAIPAHAHLHTPDMSDYSCDESKLSSEADETREDTPVWTEELDETLKELVSQPVTFSHVLTRFPEFDWELIGTKIVESKINRAFWQRKLLAYDLLFKKQGVFEFENRAHLFDDFDMLKSHGWDDGEIEQFVCCFYEDLTTDRIQAGLPNKSLKDVTKVLKQVHPRVLWTPAEEQFVKENLDDMDGLLKGLFYRTENAIKKKTIIFRKTKRPDSGLQKYASSPMTFSELLKMFPNQDWRELSRKLTSKAKDSNWSKKIGCYCLLYHFEEYGNSKVGVELLEVIGQARTEFQAFSKGIFKAFSLNSFGKCSRSLFEKLYSLFLYDLTKETCRDLVPRDIVAHMKNFVSAFDPRCQNLSPGEIDFLEKNTSMDLNELMQNLPCRTKDGISRALESLLNPEPEADPLLDELVEHDLTLETIKAYFLKGDLQDILNEIRIHPKFNADTFTKGETKLMNDLALKNTPVDKCFQDFPVRDEEFLRRMYQESKYITGRKKKFTSPEERLLYEARWTVSSTGNTTTATSSNRDKRAQKRSADFEEIAKLEEEFAVKRPKKPKPELSEEELALRRERQEKRRLEKEKAAEERQKKIQLQRLRKREREPKPKKQTESVELKKLLEAAEYFQSTVGDRKTVKEGEKRRKVKAEYYEPEAAPSHAPVKLKTTHRQAMKNNLKKVMQLKAKEEEAKLKKKEKPLSKRSKSRRALDDYTIAELETHYEIKEETPVPDDTPSKYDPPDILADSYVELKGRRLFVSEFYEENPVVPKLEFVNIPQQERDNSHDKSMSPGKTVMTANDDKILFDDNLALELVTTHVRSYRDMPVGFPPRFIPDTKEINPLNIVRIRFLLYPEHCELFILGSPKSNELDPAQEIAKVFMIHYSLYFSHSEELKNIIIEDYCKKLETSIDNSDFAEFMSVIDNWNALMLHLSPNTESCQKIVESGADINEAPKQGLHDIEIKTPTSSGLKLHKFYQEILYEPVSPSYQEVENTLGESADTLAADATSPSTAEVEVPTNVSKDSKVVKPDNYNADFFRRLREKTEISRYAMQQLLLRVYSRVVSTDSKKLRSYKAFTAEVYGELLPSFTSEVLEKVNLSPGQRFYDLGSGVGNTTFQAALEFGAAPSGGCEIMDHASHLTKLQTGLLQKHLAVLGLAPLNLDFELHASFVNNERVTRSCLDCDVLIINNYLFDGALNAEVGRMLVGLQPGTKIISLRNFISPRYRATGDTVFDYLRVEKHEMSDVMSVSWTANKVPYYISTVQETILSEYLRDDGSVHGGASSSERSSSKSVSPLAVDFGESREDALMMTPPTDSETQKE</sequence>
<dbReference type="SUPFAM" id="SSF53335">
    <property type="entry name" value="S-adenosyl-L-methionine-dependent methyltransferases"/>
    <property type="match status" value="1"/>
</dbReference>
<evidence type="ECO:0000256" key="3">
    <source>
        <dbReference type="ARBA" id="ARBA00020987"/>
    </source>
</evidence>
<feature type="compositionally biased region" description="Basic and acidic residues" evidence="12">
    <location>
        <begin position="636"/>
        <end position="649"/>
    </location>
</feature>
<dbReference type="EMBL" id="QLNQ01000022">
    <property type="protein sequence ID" value="RCK64542.1"/>
    <property type="molecule type" value="Genomic_DNA"/>
</dbReference>
<feature type="region of interest" description="Disordered" evidence="12">
    <location>
        <begin position="554"/>
        <end position="574"/>
    </location>
</feature>
<keyword evidence="7 11" id="KW-0156">Chromatin regulator</keyword>
<comment type="subcellular location">
    <subcellularLocation>
        <location evidence="1 11">Nucleus</location>
    </subcellularLocation>
</comment>
<feature type="domain" description="DOT1" evidence="13">
    <location>
        <begin position="984"/>
        <end position="1306"/>
    </location>
</feature>
<comment type="catalytic activity">
    <reaction evidence="10 11">
        <text>L-lysyl(79)-[histone H3] + 3 S-adenosyl-L-methionine = N(6),N(6),N(6)-trimethyl-L-lysyl(79)-[histone H3] + 3 S-adenosyl-L-homocysteine + 3 H(+)</text>
        <dbReference type="Rhea" id="RHEA:60328"/>
        <dbReference type="Rhea" id="RHEA-COMP:15549"/>
        <dbReference type="Rhea" id="RHEA-COMP:15552"/>
        <dbReference type="ChEBI" id="CHEBI:15378"/>
        <dbReference type="ChEBI" id="CHEBI:29969"/>
        <dbReference type="ChEBI" id="CHEBI:57856"/>
        <dbReference type="ChEBI" id="CHEBI:59789"/>
        <dbReference type="ChEBI" id="CHEBI:61961"/>
        <dbReference type="EC" id="2.1.1.360"/>
    </reaction>
</comment>
<dbReference type="Pfam" id="PF08123">
    <property type="entry name" value="DOT1"/>
    <property type="match status" value="1"/>
</dbReference>
<dbReference type="PROSITE" id="PS51569">
    <property type="entry name" value="DOT1"/>
    <property type="match status" value="1"/>
</dbReference>
<gene>
    <name evidence="14" type="primary">DOT1_0</name>
    <name evidence="14" type="ORF">Cantr_00318</name>
</gene>
<comment type="function">
    <text evidence="11">Histone methyltransferase that specifically trimethylates histone H3 to form H3K79me3. This methylation is required for telomere silencing and for the pachytene checkpoint during the meiotic cell cycle by allowing the recruitment of RAD9 to double strand breaks. Nucleosomes are preferred as substrate compared to free histone.</text>
</comment>
<comment type="miscellaneous">
    <text evidence="11">In contrast to other lysine histone methyltransferases, it does not contain a SET domain, suggesting the existence of another mechanism for methylation of lysine residues of histones.</text>
</comment>
<keyword evidence="5 11" id="KW-0808">Transferase</keyword>
<feature type="compositionally biased region" description="Low complexity" evidence="12">
    <location>
        <begin position="1313"/>
        <end position="1324"/>
    </location>
</feature>
<evidence type="ECO:0000256" key="7">
    <source>
        <dbReference type="ARBA" id="ARBA00022853"/>
    </source>
</evidence>
<evidence type="ECO:0000256" key="12">
    <source>
        <dbReference type="SAM" id="MobiDB-lite"/>
    </source>
</evidence>
<dbReference type="PANTHER" id="PTHR21451">
    <property type="entry name" value="HISTONE H3 METHYLTRANSFERASE"/>
    <property type="match status" value="1"/>
</dbReference>
<keyword evidence="15" id="KW-1185">Reference proteome</keyword>
<evidence type="ECO:0000256" key="1">
    <source>
        <dbReference type="ARBA" id="ARBA00004123"/>
    </source>
</evidence>
<dbReference type="GO" id="GO:0006281">
    <property type="term" value="P:DNA repair"/>
    <property type="evidence" value="ECO:0007669"/>
    <property type="project" value="TreeGrafter"/>
</dbReference>
<evidence type="ECO:0000256" key="6">
    <source>
        <dbReference type="ARBA" id="ARBA00022691"/>
    </source>
</evidence>
<feature type="region of interest" description="Disordered" evidence="12">
    <location>
        <begin position="612"/>
        <end position="649"/>
    </location>
</feature>
<dbReference type="Proteomes" id="UP000253472">
    <property type="component" value="Unassembled WGS sequence"/>
</dbReference>
<feature type="compositionally biased region" description="Basic residues" evidence="12">
    <location>
        <begin position="1"/>
        <end position="10"/>
    </location>
</feature>
<evidence type="ECO:0000313" key="15">
    <source>
        <dbReference type="Proteomes" id="UP000253472"/>
    </source>
</evidence>
<dbReference type="Gene3D" id="1.10.260.170">
    <property type="match status" value="1"/>
</dbReference>
<comment type="caution">
    <text evidence="14">The sequence shown here is derived from an EMBL/GenBank/DDBJ whole genome shotgun (WGS) entry which is preliminary data.</text>
</comment>